<keyword evidence="7" id="KW-0539">Nucleus</keyword>
<dbReference type="InterPro" id="IPR036864">
    <property type="entry name" value="Zn2-C6_fun-type_DNA-bd_sf"/>
</dbReference>
<dbReference type="GO" id="GO:0000981">
    <property type="term" value="F:DNA-binding transcription factor activity, RNA polymerase II-specific"/>
    <property type="evidence" value="ECO:0007669"/>
    <property type="project" value="InterPro"/>
</dbReference>
<dbReference type="CDD" id="cd00067">
    <property type="entry name" value="GAL4"/>
    <property type="match status" value="1"/>
</dbReference>
<gene>
    <name evidence="10" type="ORF">CERZMDRAFT_98427</name>
</gene>
<dbReference type="Gene3D" id="4.10.240.10">
    <property type="entry name" value="Zn(2)-C6 fungal-type DNA-binding domain"/>
    <property type="match status" value="1"/>
</dbReference>
<dbReference type="GO" id="GO:0005634">
    <property type="term" value="C:nucleus"/>
    <property type="evidence" value="ECO:0007669"/>
    <property type="project" value="InterPro"/>
</dbReference>
<dbReference type="EMBL" id="ML992676">
    <property type="protein sequence ID" value="KAF2211543.1"/>
    <property type="molecule type" value="Genomic_DNA"/>
</dbReference>
<dbReference type="GO" id="GO:0016798">
    <property type="term" value="F:hydrolase activity, acting on glycosyl bonds"/>
    <property type="evidence" value="ECO:0007669"/>
    <property type="project" value="UniProtKB-KW"/>
</dbReference>
<organism evidence="10 11">
    <name type="scientific">Cercospora zeae-maydis SCOH1-5</name>
    <dbReference type="NCBI Taxonomy" id="717836"/>
    <lineage>
        <taxon>Eukaryota</taxon>
        <taxon>Fungi</taxon>
        <taxon>Dikarya</taxon>
        <taxon>Ascomycota</taxon>
        <taxon>Pezizomycotina</taxon>
        <taxon>Dothideomycetes</taxon>
        <taxon>Dothideomycetidae</taxon>
        <taxon>Mycosphaerellales</taxon>
        <taxon>Mycosphaerellaceae</taxon>
        <taxon>Cercospora</taxon>
    </lineage>
</organism>
<keyword evidence="4" id="KW-0805">Transcription regulation</keyword>
<dbReference type="Proteomes" id="UP000799539">
    <property type="component" value="Unassembled WGS sequence"/>
</dbReference>
<evidence type="ECO:0000256" key="2">
    <source>
        <dbReference type="ARBA" id="ARBA00022723"/>
    </source>
</evidence>
<evidence type="ECO:0000256" key="3">
    <source>
        <dbReference type="ARBA" id="ARBA00022801"/>
    </source>
</evidence>
<comment type="similarity">
    <text evidence="1">Belongs to the Nth/MutY family.</text>
</comment>
<accession>A0A6A6FDW4</accession>
<dbReference type="PROSITE" id="PS00764">
    <property type="entry name" value="ENDONUCLEASE_III_1"/>
    <property type="match status" value="1"/>
</dbReference>
<dbReference type="OrthoDB" id="2328572at2759"/>
<protein>
    <recommendedName>
        <fullName evidence="9">Aflatoxin regulatory protein domain-containing protein</fullName>
    </recommendedName>
</protein>
<dbReference type="GO" id="GO:0045122">
    <property type="term" value="P:aflatoxin biosynthetic process"/>
    <property type="evidence" value="ECO:0007669"/>
    <property type="project" value="InterPro"/>
</dbReference>
<keyword evidence="8" id="KW-0326">Glycosidase</keyword>
<name>A0A6A6FDW4_9PEZI</name>
<keyword evidence="2" id="KW-0479">Metal-binding</keyword>
<evidence type="ECO:0000256" key="4">
    <source>
        <dbReference type="ARBA" id="ARBA00023015"/>
    </source>
</evidence>
<sequence length="316" mass="33925">MGPSAQKIRCGKERPRCERCSSKDICCNYSPSLRTGRHPGSVVDVESYNSHSNVANASKGWGRLDVATPDERHDPGNCFPGVSPWDKPLHGLADVGAPAHAQVALGCEWAAMNWMGASSSQAMFDWSPPEVEHVQHPQHDCHAVLLRLTAEQLHVPSQKCLRVDGQGGEGARCVRDVDSVLTANREAMQLLHARLGCVCMSDTSVQLAAYMVVYKMVCAYGAIVGGSEGGLEGVCGGIVDSPVFVGSYALDTAARRSVRARAVLNEVRQHVEPAVAKLPRFRAVSGRDEEESASSEGCMLRAELQRVIGVASSMMS</sequence>
<evidence type="ECO:0000256" key="7">
    <source>
        <dbReference type="ARBA" id="ARBA00023242"/>
    </source>
</evidence>
<proteinExistence type="inferred from homology"/>
<keyword evidence="5" id="KW-0238">DNA-binding</keyword>
<dbReference type="InterPro" id="IPR001138">
    <property type="entry name" value="Zn2Cys6_DnaBD"/>
</dbReference>
<dbReference type="Pfam" id="PF08493">
    <property type="entry name" value="AflR"/>
    <property type="match status" value="1"/>
</dbReference>
<dbReference type="InterPro" id="IPR013700">
    <property type="entry name" value="AflR"/>
</dbReference>
<evidence type="ECO:0000256" key="1">
    <source>
        <dbReference type="ARBA" id="ARBA00008343"/>
    </source>
</evidence>
<evidence type="ECO:0000259" key="9">
    <source>
        <dbReference type="Pfam" id="PF08493"/>
    </source>
</evidence>
<evidence type="ECO:0000313" key="11">
    <source>
        <dbReference type="Proteomes" id="UP000799539"/>
    </source>
</evidence>
<reference evidence="10" key="1">
    <citation type="journal article" date="2020" name="Stud. Mycol.">
        <title>101 Dothideomycetes genomes: a test case for predicting lifestyles and emergence of pathogens.</title>
        <authorList>
            <person name="Haridas S."/>
            <person name="Albert R."/>
            <person name="Binder M."/>
            <person name="Bloem J."/>
            <person name="Labutti K."/>
            <person name="Salamov A."/>
            <person name="Andreopoulos B."/>
            <person name="Baker S."/>
            <person name="Barry K."/>
            <person name="Bills G."/>
            <person name="Bluhm B."/>
            <person name="Cannon C."/>
            <person name="Castanera R."/>
            <person name="Culley D."/>
            <person name="Daum C."/>
            <person name="Ezra D."/>
            <person name="Gonzalez J."/>
            <person name="Henrissat B."/>
            <person name="Kuo A."/>
            <person name="Liang C."/>
            <person name="Lipzen A."/>
            <person name="Lutzoni F."/>
            <person name="Magnuson J."/>
            <person name="Mondo S."/>
            <person name="Nolan M."/>
            <person name="Ohm R."/>
            <person name="Pangilinan J."/>
            <person name="Park H.-J."/>
            <person name="Ramirez L."/>
            <person name="Alfaro M."/>
            <person name="Sun H."/>
            <person name="Tritt A."/>
            <person name="Yoshinaga Y."/>
            <person name="Zwiers L.-H."/>
            <person name="Turgeon B."/>
            <person name="Goodwin S."/>
            <person name="Spatafora J."/>
            <person name="Crous P."/>
            <person name="Grigoriev I."/>
        </authorList>
    </citation>
    <scope>NUCLEOTIDE SEQUENCE</scope>
    <source>
        <strain evidence="10">SCOH1-5</strain>
    </source>
</reference>
<feature type="domain" description="Aflatoxin regulatory protein" evidence="9">
    <location>
        <begin position="138"/>
        <end position="228"/>
    </location>
</feature>
<evidence type="ECO:0000256" key="5">
    <source>
        <dbReference type="ARBA" id="ARBA00023125"/>
    </source>
</evidence>
<keyword evidence="3" id="KW-0378">Hydrolase</keyword>
<dbReference type="InterPro" id="IPR004035">
    <property type="entry name" value="Endouclease-III_FeS-bd_BS"/>
</dbReference>
<keyword evidence="6" id="KW-0804">Transcription</keyword>
<dbReference type="GO" id="GO:0003677">
    <property type="term" value="F:DNA binding"/>
    <property type="evidence" value="ECO:0007669"/>
    <property type="project" value="UniProtKB-KW"/>
</dbReference>
<evidence type="ECO:0000313" key="10">
    <source>
        <dbReference type="EMBL" id="KAF2211543.1"/>
    </source>
</evidence>
<evidence type="ECO:0000256" key="8">
    <source>
        <dbReference type="ARBA" id="ARBA00023295"/>
    </source>
</evidence>
<keyword evidence="11" id="KW-1185">Reference proteome</keyword>
<dbReference type="AlphaFoldDB" id="A0A6A6FDW4"/>
<evidence type="ECO:0000256" key="6">
    <source>
        <dbReference type="ARBA" id="ARBA00023163"/>
    </source>
</evidence>
<dbReference type="GO" id="GO:0008270">
    <property type="term" value="F:zinc ion binding"/>
    <property type="evidence" value="ECO:0007669"/>
    <property type="project" value="InterPro"/>
</dbReference>